<evidence type="ECO:0000256" key="5">
    <source>
        <dbReference type="ARBA" id="ARBA00023180"/>
    </source>
</evidence>
<dbReference type="InterPro" id="IPR001563">
    <property type="entry name" value="Peptidase_S10"/>
</dbReference>
<dbReference type="PANTHER" id="PTHR11802:SF404">
    <property type="entry name" value="CARBOXYPEPTIDASE"/>
    <property type="match status" value="1"/>
</dbReference>
<sequence length="723" mass="77377">MVRSPASTRVARPKLTLTRRQFSPLLLATAVAFHSLVAAQSPPDIRFSNVTRSPTNENITISFKSPDAGTCTTVFESQKQYSGYISLPPYTLAPIQQNYSINTFFWFIEAREQPESAPLTVWLNGGPGSSSMIGLFEESGPCEIVQMSDGSYGTQARVWGWDRSSNMLYVDQPNLVGLSFDDATPAAHNLISDSFDYPPKSVPNGQPSWSYLNGSFGTGEDYATANTTDIAAHAVWHFLQAFLGTFPQYNPGTRPNSTSVDATGINLFAESYGGKYGPTFARLFEEQNAKRENGTLPKTGTVEIKLTSLGIINGIIDELIQAPYYAHFGNNNTYGIEAFDTTNKLNLLYAFSKPDGCSDQIKACRNISSVYDPEGEGDVGRVNEVCNAAQTTCNALQNPYVKSQRSVYDIRQELPDVIPSGDYMEYLNYASVQQSIGARINFTESNRNVQAEFISTGDSIRGTQLEDLAYLLSLGVRVAIINGDADYICNWLGGEAVSLQLASSVPAYASTFTAAGYADIIVNSSYVGGAVRQFSNLSFSRIYDAGHMVPAYQPETAFTLFTRIIEGTDLGTGEPLEDINTFYTNGEQNATHTNDGSSSSASPTCWVRKITDSCTSDQQEGIKAGKGVVLGGVWYEDDDDYDPPASSVIAGKPGTPLPSASVTASVVTSKGSTGGVESSTVAPTGVYVATATPTSTGAAKPQVTRFAGAGVAAVVAVAAGLVL</sequence>
<dbReference type="Proteomes" id="UP001521116">
    <property type="component" value="Unassembled WGS sequence"/>
</dbReference>
<keyword evidence="4 6" id="KW-0378">Hydrolase</keyword>
<comment type="similarity">
    <text evidence="1 6">Belongs to the peptidase S10 family.</text>
</comment>
<evidence type="ECO:0000256" key="2">
    <source>
        <dbReference type="ARBA" id="ARBA00022645"/>
    </source>
</evidence>
<comment type="caution">
    <text evidence="7">The sequence shown here is derived from an EMBL/GenBank/DDBJ whole genome shotgun (WGS) entry which is preliminary data.</text>
</comment>
<evidence type="ECO:0000256" key="4">
    <source>
        <dbReference type="ARBA" id="ARBA00022801"/>
    </source>
</evidence>
<keyword evidence="3 6" id="KW-0645">Protease</keyword>
<evidence type="ECO:0000256" key="6">
    <source>
        <dbReference type="RuleBase" id="RU361156"/>
    </source>
</evidence>
<proteinExistence type="inferred from homology"/>
<dbReference type="InterPro" id="IPR018202">
    <property type="entry name" value="Ser_caboxypep_ser_AS"/>
</dbReference>
<reference evidence="7 8" key="1">
    <citation type="submission" date="2024-02" db="EMBL/GenBank/DDBJ databases">
        <title>De novo assembly and annotation of 12 fungi associated with fruit tree decline syndrome in Ontario, Canada.</title>
        <authorList>
            <person name="Sulman M."/>
            <person name="Ellouze W."/>
            <person name="Ilyukhin E."/>
        </authorList>
    </citation>
    <scope>NUCLEOTIDE SEQUENCE [LARGE SCALE GENOMIC DNA]</scope>
    <source>
        <strain evidence="7 8">M1-105</strain>
    </source>
</reference>
<evidence type="ECO:0000256" key="1">
    <source>
        <dbReference type="ARBA" id="ARBA00009431"/>
    </source>
</evidence>
<dbReference type="PANTHER" id="PTHR11802">
    <property type="entry name" value="SERINE PROTEASE FAMILY S10 SERINE CARBOXYPEPTIDASE"/>
    <property type="match status" value="1"/>
</dbReference>
<evidence type="ECO:0000313" key="8">
    <source>
        <dbReference type="Proteomes" id="UP001521116"/>
    </source>
</evidence>
<evidence type="ECO:0000313" key="7">
    <source>
        <dbReference type="EMBL" id="KAL1627603.1"/>
    </source>
</evidence>
<protein>
    <recommendedName>
        <fullName evidence="6">Carboxypeptidase</fullName>
        <ecNumber evidence="6">3.4.16.-</ecNumber>
    </recommendedName>
</protein>
<dbReference type="SUPFAM" id="SSF53474">
    <property type="entry name" value="alpha/beta-Hydrolases"/>
    <property type="match status" value="1"/>
</dbReference>
<dbReference type="EC" id="3.4.16.-" evidence="6"/>
<keyword evidence="2 6" id="KW-0121">Carboxypeptidase</keyword>
<keyword evidence="8" id="KW-1185">Reference proteome</keyword>
<keyword evidence="5" id="KW-0325">Glycoprotein</keyword>
<dbReference type="InterPro" id="IPR033124">
    <property type="entry name" value="Ser_caboxypep_his_AS"/>
</dbReference>
<dbReference type="Gene3D" id="3.40.50.1820">
    <property type="entry name" value="alpha/beta hydrolase"/>
    <property type="match status" value="1"/>
</dbReference>
<gene>
    <name evidence="7" type="ORF">SLS56_006324</name>
</gene>
<evidence type="ECO:0000256" key="3">
    <source>
        <dbReference type="ARBA" id="ARBA00022670"/>
    </source>
</evidence>
<dbReference type="PROSITE" id="PS00131">
    <property type="entry name" value="CARBOXYPEPT_SER_SER"/>
    <property type="match status" value="1"/>
</dbReference>
<dbReference type="EMBL" id="JAJVDC020000071">
    <property type="protein sequence ID" value="KAL1627603.1"/>
    <property type="molecule type" value="Genomic_DNA"/>
</dbReference>
<dbReference type="PRINTS" id="PR00724">
    <property type="entry name" value="CRBOXYPTASEC"/>
</dbReference>
<organism evidence="7 8">
    <name type="scientific">Neofusicoccum ribis</name>
    <dbReference type="NCBI Taxonomy" id="45134"/>
    <lineage>
        <taxon>Eukaryota</taxon>
        <taxon>Fungi</taxon>
        <taxon>Dikarya</taxon>
        <taxon>Ascomycota</taxon>
        <taxon>Pezizomycotina</taxon>
        <taxon>Dothideomycetes</taxon>
        <taxon>Dothideomycetes incertae sedis</taxon>
        <taxon>Botryosphaeriales</taxon>
        <taxon>Botryosphaeriaceae</taxon>
        <taxon>Neofusicoccum</taxon>
    </lineage>
</organism>
<dbReference type="InterPro" id="IPR029058">
    <property type="entry name" value="AB_hydrolase_fold"/>
</dbReference>
<dbReference type="PROSITE" id="PS00560">
    <property type="entry name" value="CARBOXYPEPT_SER_HIS"/>
    <property type="match status" value="1"/>
</dbReference>
<name>A0ABR3SR51_9PEZI</name>
<dbReference type="Pfam" id="PF00450">
    <property type="entry name" value="Peptidase_S10"/>
    <property type="match status" value="1"/>
</dbReference>
<accession>A0ABR3SR51</accession>